<proteinExistence type="predicted"/>
<name>A0ABT0HHW8_9BACT</name>
<gene>
    <name evidence="1" type="ORF">M0L20_07850</name>
</gene>
<sequence>MSLILDKLELVPVCTTLTAYVYPSPFHPQQFPSLSVNLTENTWYDQTLNKGGQLTDFVSLYLRSQQENATQADVLRWIKNMASTFLNESADFRLEPESQQKDTSLILKKSGEIEHLGLVHYLNKQAIPLAVAKAHLKQLYLLDKNRQKNFTVLGFVNEEGGYQVENPFFTGCIRPQAISFIRGSLPKPDSIHVFKSFWDFLSVITQNKTPLRADAIVLNDYRCLGQVMAYLHHYDYQALFSWLDNDSVGEKATRYLTACLQAVPQLKHKTMARIYAPHQSVHAWHLYKHD</sequence>
<dbReference type="EMBL" id="JALPRF010000001">
    <property type="protein sequence ID" value="MCK8491762.1"/>
    <property type="molecule type" value="Genomic_DNA"/>
</dbReference>
<reference evidence="1 2" key="1">
    <citation type="submission" date="2022-04" db="EMBL/GenBank/DDBJ databases">
        <title>Spirosoma sp. strain RP8 genome sequencing and assembly.</title>
        <authorList>
            <person name="Jung Y."/>
        </authorList>
    </citation>
    <scope>NUCLEOTIDE SEQUENCE [LARGE SCALE GENOMIC DNA]</scope>
    <source>
        <strain evidence="1 2">RP8</strain>
    </source>
</reference>
<accession>A0ABT0HHW8</accession>
<dbReference type="Proteomes" id="UP001202180">
    <property type="component" value="Unassembled WGS sequence"/>
</dbReference>
<dbReference type="RefSeq" id="WP_248476393.1">
    <property type="nucleotide sequence ID" value="NZ_JALPRF010000001.1"/>
</dbReference>
<dbReference type="Gene3D" id="3.90.580.10">
    <property type="entry name" value="Zinc finger, CHC2-type domain"/>
    <property type="match status" value="1"/>
</dbReference>
<evidence type="ECO:0008006" key="3">
    <source>
        <dbReference type="Google" id="ProtNLM"/>
    </source>
</evidence>
<keyword evidence="2" id="KW-1185">Reference proteome</keyword>
<evidence type="ECO:0000313" key="2">
    <source>
        <dbReference type="Proteomes" id="UP001202180"/>
    </source>
</evidence>
<protein>
    <recommendedName>
        <fullName evidence="3">Toprim domain-containing protein</fullName>
    </recommendedName>
</protein>
<dbReference type="InterPro" id="IPR036977">
    <property type="entry name" value="DNA_primase_Znf_CHC2"/>
</dbReference>
<organism evidence="1 2">
    <name type="scientific">Spirosoma liriopis</name>
    <dbReference type="NCBI Taxonomy" id="2937440"/>
    <lineage>
        <taxon>Bacteria</taxon>
        <taxon>Pseudomonadati</taxon>
        <taxon>Bacteroidota</taxon>
        <taxon>Cytophagia</taxon>
        <taxon>Cytophagales</taxon>
        <taxon>Cytophagaceae</taxon>
        <taxon>Spirosoma</taxon>
    </lineage>
</organism>
<dbReference type="SUPFAM" id="SSF57783">
    <property type="entry name" value="Zinc beta-ribbon"/>
    <property type="match status" value="1"/>
</dbReference>
<comment type="caution">
    <text evidence="1">The sequence shown here is derived from an EMBL/GenBank/DDBJ whole genome shotgun (WGS) entry which is preliminary data.</text>
</comment>
<evidence type="ECO:0000313" key="1">
    <source>
        <dbReference type="EMBL" id="MCK8491762.1"/>
    </source>
</evidence>